<reference evidence="4 5" key="1">
    <citation type="submission" date="2018-07" db="EMBL/GenBank/DDBJ databases">
        <title>Genomic Encyclopedia of Type Strains, Phase IV (KMG-IV): sequencing the most valuable type-strain genomes for metagenomic binning, comparative biology and taxonomic classification.</title>
        <authorList>
            <person name="Goeker M."/>
        </authorList>
    </citation>
    <scope>NUCLEOTIDE SEQUENCE [LARGE SCALE GENOMIC DNA]</scope>
    <source>
        <strain evidence="4 5">DSM 21410</strain>
    </source>
</reference>
<keyword evidence="2 4" id="KW-0067">ATP-binding</keyword>
<dbReference type="Gene3D" id="3.40.50.300">
    <property type="entry name" value="P-loop containing nucleotide triphosphate hydrolases"/>
    <property type="match status" value="1"/>
</dbReference>
<dbReference type="InterPro" id="IPR017871">
    <property type="entry name" value="ABC_transporter-like_CS"/>
</dbReference>
<name>A0A369A3V3_9FLAO</name>
<dbReference type="PANTHER" id="PTHR24220">
    <property type="entry name" value="IMPORT ATP-BINDING PROTEIN"/>
    <property type="match status" value="1"/>
</dbReference>
<dbReference type="InterPro" id="IPR003439">
    <property type="entry name" value="ABC_transporter-like_ATP-bd"/>
</dbReference>
<dbReference type="GO" id="GO:0016887">
    <property type="term" value="F:ATP hydrolysis activity"/>
    <property type="evidence" value="ECO:0007669"/>
    <property type="project" value="InterPro"/>
</dbReference>
<dbReference type="PANTHER" id="PTHR24220:SF659">
    <property type="entry name" value="TRANSPORTER, PUTATIVE-RELATED"/>
    <property type="match status" value="1"/>
</dbReference>
<dbReference type="InterPro" id="IPR027417">
    <property type="entry name" value="P-loop_NTPase"/>
</dbReference>
<protein>
    <submittedName>
        <fullName evidence="4">Putative ABC transport system ATP-binding protein</fullName>
    </submittedName>
</protein>
<dbReference type="EMBL" id="QPJS01000005">
    <property type="protein sequence ID" value="RCX02134.1"/>
    <property type="molecule type" value="Genomic_DNA"/>
</dbReference>
<dbReference type="GO" id="GO:0005886">
    <property type="term" value="C:plasma membrane"/>
    <property type="evidence" value="ECO:0007669"/>
    <property type="project" value="TreeGrafter"/>
</dbReference>
<dbReference type="GO" id="GO:0022857">
    <property type="term" value="F:transmembrane transporter activity"/>
    <property type="evidence" value="ECO:0007669"/>
    <property type="project" value="TreeGrafter"/>
</dbReference>
<dbReference type="Proteomes" id="UP000253517">
    <property type="component" value="Unassembled WGS sequence"/>
</dbReference>
<dbReference type="SUPFAM" id="SSF52540">
    <property type="entry name" value="P-loop containing nucleoside triphosphate hydrolases"/>
    <property type="match status" value="1"/>
</dbReference>
<dbReference type="RefSeq" id="WP_084180255.1">
    <property type="nucleotide sequence ID" value="NZ_BHZF01000004.1"/>
</dbReference>
<gene>
    <name evidence="4" type="ORF">DES35_105105</name>
</gene>
<evidence type="ECO:0000259" key="3">
    <source>
        <dbReference type="PROSITE" id="PS50893"/>
    </source>
</evidence>
<dbReference type="Pfam" id="PF00005">
    <property type="entry name" value="ABC_tran"/>
    <property type="match status" value="1"/>
</dbReference>
<comment type="caution">
    <text evidence="4">The sequence shown here is derived from an EMBL/GenBank/DDBJ whole genome shotgun (WGS) entry which is preliminary data.</text>
</comment>
<keyword evidence="1" id="KW-0547">Nucleotide-binding</keyword>
<proteinExistence type="predicted"/>
<evidence type="ECO:0000256" key="2">
    <source>
        <dbReference type="ARBA" id="ARBA00022840"/>
    </source>
</evidence>
<dbReference type="PROSITE" id="PS00211">
    <property type="entry name" value="ABC_TRANSPORTER_1"/>
    <property type="match status" value="1"/>
</dbReference>
<evidence type="ECO:0000313" key="5">
    <source>
        <dbReference type="Proteomes" id="UP000253517"/>
    </source>
</evidence>
<evidence type="ECO:0000313" key="4">
    <source>
        <dbReference type="EMBL" id="RCX02134.1"/>
    </source>
</evidence>
<keyword evidence="5" id="KW-1185">Reference proteome</keyword>
<sequence>MKDNSTTLIVQTDALKYAYHHESSFLYRDIHLARNQTLFVLGKSGSGKTTLLNLLAGFLLPQSGSVWIAGENLARMSQAQRDRFRGRNIGIVFQKNIFLSSVTVWQNLQWAAYAAGLPFDKEHAGRLLEQLGIQSKSSKKPHTLSQGEQQRVSIARALVNRPALLMADEPTSALDDENALEVIQLLKNACSSHEAALIVVTHDRRIVSSEDLIYYTTPFQTPSPQ</sequence>
<dbReference type="InterPro" id="IPR003593">
    <property type="entry name" value="AAA+_ATPase"/>
</dbReference>
<dbReference type="InterPro" id="IPR015854">
    <property type="entry name" value="ABC_transpr_LolD-like"/>
</dbReference>
<evidence type="ECO:0000256" key="1">
    <source>
        <dbReference type="ARBA" id="ARBA00022741"/>
    </source>
</evidence>
<feature type="domain" description="ABC transporter" evidence="3">
    <location>
        <begin position="10"/>
        <end position="223"/>
    </location>
</feature>
<dbReference type="GO" id="GO:0005524">
    <property type="term" value="F:ATP binding"/>
    <property type="evidence" value="ECO:0007669"/>
    <property type="project" value="UniProtKB-KW"/>
</dbReference>
<accession>A0A369A3V3</accession>
<dbReference type="SMART" id="SM00382">
    <property type="entry name" value="AAA"/>
    <property type="match status" value="1"/>
</dbReference>
<organism evidence="4 5">
    <name type="scientific">Schleiferia thermophila</name>
    <dbReference type="NCBI Taxonomy" id="884107"/>
    <lineage>
        <taxon>Bacteria</taxon>
        <taxon>Pseudomonadati</taxon>
        <taxon>Bacteroidota</taxon>
        <taxon>Flavobacteriia</taxon>
        <taxon>Flavobacteriales</taxon>
        <taxon>Schleiferiaceae</taxon>
        <taxon>Schleiferia</taxon>
    </lineage>
</organism>
<dbReference type="PROSITE" id="PS50893">
    <property type="entry name" value="ABC_TRANSPORTER_2"/>
    <property type="match status" value="1"/>
</dbReference>
<dbReference type="AlphaFoldDB" id="A0A369A3V3"/>